<evidence type="ECO:0000313" key="2">
    <source>
        <dbReference type="Proteomes" id="UP000235965"/>
    </source>
</evidence>
<dbReference type="SUPFAM" id="SSF81321">
    <property type="entry name" value="Family A G protein-coupled receptor-like"/>
    <property type="match status" value="1"/>
</dbReference>
<organism evidence="1 2">
    <name type="scientific">Cryptotermes secundus</name>
    <dbReference type="NCBI Taxonomy" id="105785"/>
    <lineage>
        <taxon>Eukaryota</taxon>
        <taxon>Metazoa</taxon>
        <taxon>Ecdysozoa</taxon>
        <taxon>Arthropoda</taxon>
        <taxon>Hexapoda</taxon>
        <taxon>Insecta</taxon>
        <taxon>Pterygota</taxon>
        <taxon>Neoptera</taxon>
        <taxon>Polyneoptera</taxon>
        <taxon>Dictyoptera</taxon>
        <taxon>Blattodea</taxon>
        <taxon>Blattoidea</taxon>
        <taxon>Termitoidae</taxon>
        <taxon>Kalotermitidae</taxon>
        <taxon>Cryptotermitinae</taxon>
        <taxon>Cryptotermes</taxon>
    </lineage>
</organism>
<dbReference type="Proteomes" id="UP000235965">
    <property type="component" value="Unassembled WGS sequence"/>
</dbReference>
<evidence type="ECO:0000313" key="1">
    <source>
        <dbReference type="EMBL" id="PNF31659.1"/>
    </source>
</evidence>
<dbReference type="InParanoid" id="A0A2J7QSU9"/>
<comment type="caution">
    <text evidence="1">The sequence shown here is derived from an EMBL/GenBank/DDBJ whole genome shotgun (WGS) entry which is preliminary data.</text>
</comment>
<dbReference type="STRING" id="105785.A0A2J7QSU9"/>
<name>A0A2J7QSU9_9NEOP</name>
<sequence length="126" mass="14167">MSHSCYNPVIYCWMNTRFRAGFCTAFVRVPCLRRLVPLTARHRHCNTSSVTGMGLTGMDPTESSVLHRVNTCTTYVSTRRKTQHLANNCASPALLGSVSRKGCQPTAHYNGHRRLSRLDSCHEDQI</sequence>
<accession>A0A2J7QSU9</accession>
<dbReference type="EMBL" id="NEVH01011214">
    <property type="protein sequence ID" value="PNF31659.1"/>
    <property type="molecule type" value="Genomic_DNA"/>
</dbReference>
<dbReference type="OrthoDB" id="10053194at2759"/>
<dbReference type="Gene3D" id="1.20.1070.10">
    <property type="entry name" value="Rhodopsin 7-helix transmembrane proteins"/>
    <property type="match status" value="1"/>
</dbReference>
<protein>
    <recommendedName>
        <fullName evidence="3">G-protein coupled receptors family 1 profile domain-containing protein</fullName>
    </recommendedName>
</protein>
<dbReference type="AlphaFoldDB" id="A0A2J7QSU9"/>
<proteinExistence type="predicted"/>
<reference evidence="1 2" key="1">
    <citation type="submission" date="2017-12" db="EMBL/GenBank/DDBJ databases">
        <title>Hemimetabolous genomes reveal molecular basis of termite eusociality.</title>
        <authorList>
            <person name="Harrison M.C."/>
            <person name="Jongepier E."/>
            <person name="Robertson H.M."/>
            <person name="Arning N."/>
            <person name="Bitard-Feildel T."/>
            <person name="Chao H."/>
            <person name="Childers C.P."/>
            <person name="Dinh H."/>
            <person name="Doddapaneni H."/>
            <person name="Dugan S."/>
            <person name="Gowin J."/>
            <person name="Greiner C."/>
            <person name="Han Y."/>
            <person name="Hu H."/>
            <person name="Hughes D.S.T."/>
            <person name="Huylmans A.-K."/>
            <person name="Kemena C."/>
            <person name="Kremer L.P.M."/>
            <person name="Lee S.L."/>
            <person name="Lopez-Ezquerra A."/>
            <person name="Mallet L."/>
            <person name="Monroy-Kuhn J.M."/>
            <person name="Moser A."/>
            <person name="Murali S.C."/>
            <person name="Muzny D.M."/>
            <person name="Otani S."/>
            <person name="Piulachs M.-D."/>
            <person name="Poelchau M."/>
            <person name="Qu J."/>
            <person name="Schaub F."/>
            <person name="Wada-Katsumata A."/>
            <person name="Worley K.C."/>
            <person name="Xie Q."/>
            <person name="Ylla G."/>
            <person name="Poulsen M."/>
            <person name="Gibbs R.A."/>
            <person name="Schal C."/>
            <person name="Richards S."/>
            <person name="Belles X."/>
            <person name="Korb J."/>
            <person name="Bornberg-Bauer E."/>
        </authorList>
    </citation>
    <scope>NUCLEOTIDE SEQUENCE [LARGE SCALE GENOMIC DNA]</scope>
    <source>
        <tissue evidence="1">Whole body</tissue>
    </source>
</reference>
<keyword evidence="2" id="KW-1185">Reference proteome</keyword>
<gene>
    <name evidence="1" type="ORF">B7P43_G15739</name>
</gene>
<evidence type="ECO:0008006" key="3">
    <source>
        <dbReference type="Google" id="ProtNLM"/>
    </source>
</evidence>